<dbReference type="FunFam" id="1.20.1250.20:FF:000134">
    <property type="entry name" value="MFS sugar transporter protein"/>
    <property type="match status" value="1"/>
</dbReference>
<feature type="transmembrane region" description="Helical" evidence="8">
    <location>
        <begin position="205"/>
        <end position="222"/>
    </location>
</feature>
<name>A0AAD5X8S1_9FUNG</name>
<evidence type="ECO:0000256" key="2">
    <source>
        <dbReference type="ARBA" id="ARBA00010992"/>
    </source>
</evidence>
<dbReference type="InterPro" id="IPR050360">
    <property type="entry name" value="MFS_Sugar_Transporters"/>
</dbReference>
<evidence type="ECO:0000256" key="5">
    <source>
        <dbReference type="ARBA" id="ARBA00022989"/>
    </source>
</evidence>
<organism evidence="10 11">
    <name type="scientific">Rhizophlyctis rosea</name>
    <dbReference type="NCBI Taxonomy" id="64517"/>
    <lineage>
        <taxon>Eukaryota</taxon>
        <taxon>Fungi</taxon>
        <taxon>Fungi incertae sedis</taxon>
        <taxon>Chytridiomycota</taxon>
        <taxon>Chytridiomycota incertae sedis</taxon>
        <taxon>Chytridiomycetes</taxon>
        <taxon>Rhizophlyctidales</taxon>
        <taxon>Rhizophlyctidaceae</taxon>
        <taxon>Rhizophlyctis</taxon>
    </lineage>
</organism>
<evidence type="ECO:0000256" key="7">
    <source>
        <dbReference type="RuleBase" id="RU003346"/>
    </source>
</evidence>
<dbReference type="InterPro" id="IPR003663">
    <property type="entry name" value="Sugar/inositol_transpt"/>
</dbReference>
<evidence type="ECO:0000259" key="9">
    <source>
        <dbReference type="PROSITE" id="PS50850"/>
    </source>
</evidence>
<evidence type="ECO:0000256" key="4">
    <source>
        <dbReference type="ARBA" id="ARBA00022692"/>
    </source>
</evidence>
<feature type="transmembrane region" description="Helical" evidence="8">
    <location>
        <begin position="37"/>
        <end position="59"/>
    </location>
</feature>
<feature type="transmembrane region" description="Helical" evidence="8">
    <location>
        <begin position="171"/>
        <end position="193"/>
    </location>
</feature>
<dbReference type="InterPro" id="IPR020846">
    <property type="entry name" value="MFS_dom"/>
</dbReference>
<keyword evidence="5 8" id="KW-1133">Transmembrane helix</keyword>
<dbReference type="GO" id="GO:0005351">
    <property type="term" value="F:carbohydrate:proton symporter activity"/>
    <property type="evidence" value="ECO:0007669"/>
    <property type="project" value="TreeGrafter"/>
</dbReference>
<dbReference type="PROSITE" id="PS50850">
    <property type="entry name" value="MFS"/>
    <property type="match status" value="1"/>
</dbReference>
<reference evidence="10" key="1">
    <citation type="submission" date="2020-05" db="EMBL/GenBank/DDBJ databases">
        <title>Phylogenomic resolution of chytrid fungi.</title>
        <authorList>
            <person name="Stajich J.E."/>
            <person name="Amses K."/>
            <person name="Simmons R."/>
            <person name="Seto K."/>
            <person name="Myers J."/>
            <person name="Bonds A."/>
            <person name="Quandt C.A."/>
            <person name="Barry K."/>
            <person name="Liu P."/>
            <person name="Grigoriev I."/>
            <person name="Longcore J.E."/>
            <person name="James T.Y."/>
        </authorList>
    </citation>
    <scope>NUCLEOTIDE SEQUENCE</scope>
    <source>
        <strain evidence="10">JEL0318</strain>
    </source>
</reference>
<feature type="transmembrane region" description="Helical" evidence="8">
    <location>
        <begin position="135"/>
        <end position="159"/>
    </location>
</feature>
<comment type="similarity">
    <text evidence="2 7">Belongs to the major facilitator superfamily. Sugar transporter (TC 2.A.1.1) family.</text>
</comment>
<dbReference type="GO" id="GO:0016020">
    <property type="term" value="C:membrane"/>
    <property type="evidence" value="ECO:0007669"/>
    <property type="project" value="UniProtKB-SubCell"/>
</dbReference>
<dbReference type="EMBL" id="JADGJD010000034">
    <property type="protein sequence ID" value="KAJ3056418.1"/>
    <property type="molecule type" value="Genomic_DNA"/>
</dbReference>
<keyword evidence="3 7" id="KW-0813">Transport</keyword>
<evidence type="ECO:0000256" key="1">
    <source>
        <dbReference type="ARBA" id="ARBA00004141"/>
    </source>
</evidence>
<dbReference type="PANTHER" id="PTHR48022:SF79">
    <property type="entry name" value="LACTOSE PERMEASE, PUTATIVE (AFU_ORTHOLOGUE AFUA_6G01860)-RELATED"/>
    <property type="match status" value="1"/>
</dbReference>
<keyword evidence="11" id="KW-1185">Reference proteome</keyword>
<protein>
    <recommendedName>
        <fullName evidence="9">Major facilitator superfamily (MFS) profile domain-containing protein</fullName>
    </recommendedName>
</protein>
<evidence type="ECO:0000256" key="8">
    <source>
        <dbReference type="SAM" id="Phobius"/>
    </source>
</evidence>
<comment type="caution">
    <text evidence="10">The sequence shown here is derived from an EMBL/GenBank/DDBJ whole genome shotgun (WGS) entry which is preliminary data.</text>
</comment>
<feature type="transmembrane region" description="Helical" evidence="8">
    <location>
        <begin position="359"/>
        <end position="377"/>
    </location>
</feature>
<feature type="transmembrane region" description="Helical" evidence="8">
    <location>
        <begin position="398"/>
        <end position="418"/>
    </location>
</feature>
<dbReference type="Gene3D" id="1.20.1250.20">
    <property type="entry name" value="MFS general substrate transporter like domains"/>
    <property type="match status" value="1"/>
</dbReference>
<feature type="transmembrane region" description="Helical" evidence="8">
    <location>
        <begin position="465"/>
        <end position="484"/>
    </location>
</feature>
<dbReference type="SUPFAM" id="SSF103473">
    <property type="entry name" value="MFS general substrate transporter"/>
    <property type="match status" value="1"/>
</dbReference>
<feature type="transmembrane region" description="Helical" evidence="8">
    <location>
        <begin position="110"/>
        <end position="129"/>
    </location>
</feature>
<dbReference type="InterPro" id="IPR036259">
    <property type="entry name" value="MFS_trans_sf"/>
</dbReference>
<accession>A0AAD5X8S1</accession>
<evidence type="ECO:0000313" key="11">
    <source>
        <dbReference type="Proteomes" id="UP001212841"/>
    </source>
</evidence>
<proteinExistence type="inferred from homology"/>
<dbReference type="AlphaFoldDB" id="A0AAD5X8S1"/>
<sequence length="519" mass="56793">MPGGTITKGSDNAPQGIDLILEKEKPNAWAPGMKKMYFFLFFAFWGSAMNGFDGSLFGSIYHIPQFSTEFWGHEAESPFISLLNQLYTLGAIAGAFFAGPATDQWGRRKGMAIGAIIVIIGTIICATIPTPNGALFGTGRFLCGFGVTIASTAAPAYVIEIAHPAYRGAIGGIYNTLWFAGNILVTWIAYATIRLPGSQAWRLPFWTQLVPAGIVLIGSLIIPESPRWLISRERPEDARKILVDLHASGNADSELVALEMEEMTASIKVDGTDKRFWDYSGLVSTGAARYRMLMVFFMAFFGQMSGSNMFSYFGATVLKAAGFSDAAERQLFNGIQTVVQFGTSQIGVWAVNKLGRRSLIIPGTVLFSVWLSVLAAASKFAAPNGVEDESSYNRHWGAVAVAAMFLFQITNSIAWTPMQALYPVECLETTTRAKGMGMNGLILQAAIALNTFVIPLGIKALTWKFYFIFIIWDLIEALLMWAFMVETKGLTLEELEDIFQAPNPKQASLERQKVIVSEA</sequence>
<evidence type="ECO:0000256" key="6">
    <source>
        <dbReference type="ARBA" id="ARBA00023136"/>
    </source>
</evidence>
<dbReference type="PANTHER" id="PTHR48022">
    <property type="entry name" value="PLASTIDIC GLUCOSE TRANSPORTER 4"/>
    <property type="match status" value="1"/>
</dbReference>
<keyword evidence="4 8" id="KW-0812">Transmembrane</keyword>
<dbReference type="Proteomes" id="UP001212841">
    <property type="component" value="Unassembled WGS sequence"/>
</dbReference>
<dbReference type="NCBIfam" id="TIGR00879">
    <property type="entry name" value="SP"/>
    <property type="match status" value="1"/>
</dbReference>
<comment type="subcellular location">
    <subcellularLocation>
        <location evidence="1">Membrane</location>
        <topology evidence="1">Multi-pass membrane protein</topology>
    </subcellularLocation>
</comment>
<feature type="transmembrane region" description="Helical" evidence="8">
    <location>
        <begin position="79"/>
        <end position="98"/>
    </location>
</feature>
<dbReference type="InterPro" id="IPR005828">
    <property type="entry name" value="MFS_sugar_transport-like"/>
</dbReference>
<keyword evidence="6 8" id="KW-0472">Membrane</keyword>
<feature type="transmembrane region" description="Helical" evidence="8">
    <location>
        <begin position="438"/>
        <end position="458"/>
    </location>
</feature>
<evidence type="ECO:0000313" key="10">
    <source>
        <dbReference type="EMBL" id="KAJ3056418.1"/>
    </source>
</evidence>
<dbReference type="Pfam" id="PF00083">
    <property type="entry name" value="Sugar_tr"/>
    <property type="match status" value="1"/>
</dbReference>
<feature type="transmembrane region" description="Helical" evidence="8">
    <location>
        <begin position="293"/>
        <end position="315"/>
    </location>
</feature>
<evidence type="ECO:0000256" key="3">
    <source>
        <dbReference type="ARBA" id="ARBA00022448"/>
    </source>
</evidence>
<feature type="domain" description="Major facilitator superfamily (MFS) profile" evidence="9">
    <location>
        <begin position="39"/>
        <end position="488"/>
    </location>
</feature>
<gene>
    <name evidence="10" type="ORF">HK097_007031</name>
</gene>